<sequence length="199" mass="22128">MVNGFYIDVPEGALPYDKVEPFPQVEPTTVSQKAAVRLKPQLHISKGCHPYAAVNAAGEITAGITTTGDHDCSGRGIGSQVYVRSTWYNDVWAIMYAWYFPSSLIHDWKNIVVWIDNPSLAVPKVLGVSAQVKGGYLRYNKFNWDNGDFQNLIMWDQLTEAARTALNNTNFKGNGDATVPFIDANFMANLKFAIPYVFA</sequence>
<keyword evidence="6" id="KW-1185">Reference proteome</keyword>
<keyword evidence="4" id="KW-0843">Virulence</keyword>
<organism evidence="5 6">
    <name type="scientific">Phytophthora citrophthora</name>
    <dbReference type="NCBI Taxonomy" id="4793"/>
    <lineage>
        <taxon>Eukaryota</taxon>
        <taxon>Sar</taxon>
        <taxon>Stramenopiles</taxon>
        <taxon>Oomycota</taxon>
        <taxon>Peronosporomycetes</taxon>
        <taxon>Peronosporales</taxon>
        <taxon>Peronosporaceae</taxon>
        <taxon>Phytophthora</taxon>
    </lineage>
</organism>
<accession>A0AAD9H0N6</accession>
<gene>
    <name evidence="5" type="ORF">P3T76_000459</name>
</gene>
<evidence type="ECO:0000256" key="3">
    <source>
        <dbReference type="ARBA" id="ARBA00022525"/>
    </source>
</evidence>
<keyword evidence="3" id="KW-0964">Secreted</keyword>
<dbReference type="PANTHER" id="PTHR33657">
    <property type="entry name" value="DOMAIN PROTEIN, PUTATIVE (AFU_ORTHOLOGUE AFUA_5G00600)-RELATED"/>
    <property type="match status" value="1"/>
</dbReference>
<comment type="caution">
    <text evidence="5">The sequence shown here is derived from an EMBL/GenBank/DDBJ whole genome shotgun (WGS) entry which is preliminary data.</text>
</comment>
<name>A0AAD9H0N6_9STRA</name>
<evidence type="ECO:0000256" key="1">
    <source>
        <dbReference type="ARBA" id="ARBA00004613"/>
    </source>
</evidence>
<reference evidence="5" key="1">
    <citation type="submission" date="2023-08" db="EMBL/GenBank/DDBJ databases">
        <title>Reference Genome Resource for the Citrus Pathogen Phytophthora citrophthora.</title>
        <authorList>
            <person name="Moller H."/>
            <person name="Coetzee B."/>
            <person name="Rose L.J."/>
            <person name="Van Niekerk J.M."/>
        </authorList>
    </citation>
    <scope>NUCLEOTIDE SEQUENCE</scope>
    <source>
        <strain evidence="5">STE-U-9442</strain>
    </source>
</reference>
<protein>
    <recommendedName>
        <fullName evidence="7">Necrosis inducing-like protein NPP1 type</fullName>
    </recommendedName>
</protein>
<dbReference type="EMBL" id="JASMQC010000001">
    <property type="protein sequence ID" value="KAK1948169.1"/>
    <property type="molecule type" value="Genomic_DNA"/>
</dbReference>
<evidence type="ECO:0000313" key="5">
    <source>
        <dbReference type="EMBL" id="KAK1948169.1"/>
    </source>
</evidence>
<comment type="subcellular location">
    <subcellularLocation>
        <location evidence="1">Secreted</location>
    </subcellularLocation>
</comment>
<dbReference type="Pfam" id="PF05630">
    <property type="entry name" value="NPP1"/>
    <property type="match status" value="2"/>
</dbReference>
<evidence type="ECO:0000256" key="2">
    <source>
        <dbReference type="ARBA" id="ARBA00009520"/>
    </source>
</evidence>
<dbReference type="InterPro" id="IPR008701">
    <property type="entry name" value="NPP1"/>
</dbReference>
<dbReference type="Proteomes" id="UP001259832">
    <property type="component" value="Unassembled WGS sequence"/>
</dbReference>
<evidence type="ECO:0000313" key="6">
    <source>
        <dbReference type="Proteomes" id="UP001259832"/>
    </source>
</evidence>
<comment type="similarity">
    <text evidence="2">Belongs to the Necrosis inducing protein (NPP1) family.</text>
</comment>
<evidence type="ECO:0000256" key="4">
    <source>
        <dbReference type="ARBA" id="ARBA00023026"/>
    </source>
</evidence>
<dbReference type="AlphaFoldDB" id="A0AAD9H0N6"/>
<proteinExistence type="inferred from homology"/>
<dbReference type="PIRSF" id="PIRSF029958">
    <property type="entry name" value="Necrosis-inducing_protein"/>
    <property type="match status" value="1"/>
</dbReference>
<dbReference type="PANTHER" id="PTHR33657:SF8">
    <property type="entry name" value="DOMAIN PROTEIN, PUTATIVE (AFU_ORTHOLOGUE AFUA_5G00600)-RELATED"/>
    <property type="match status" value="1"/>
</dbReference>
<dbReference type="GO" id="GO:0005576">
    <property type="term" value="C:extracellular region"/>
    <property type="evidence" value="ECO:0007669"/>
    <property type="project" value="UniProtKB-SubCell"/>
</dbReference>
<evidence type="ECO:0008006" key="7">
    <source>
        <dbReference type="Google" id="ProtNLM"/>
    </source>
</evidence>